<dbReference type="EMBL" id="CP063450">
    <property type="protein sequence ID" value="QOV99500.1"/>
    <property type="molecule type" value="Genomic_DNA"/>
</dbReference>
<gene>
    <name evidence="3" type="ORF">INP59_03600</name>
</gene>
<name>A0A7M2XRE1_9NOCA</name>
<evidence type="ECO:0000256" key="2">
    <source>
        <dbReference type="SAM" id="Phobius"/>
    </source>
</evidence>
<dbReference type="AlphaFoldDB" id="A0A7M2XRE1"/>
<feature type="transmembrane region" description="Helical" evidence="2">
    <location>
        <begin position="42"/>
        <end position="64"/>
    </location>
</feature>
<reference evidence="3 4" key="1">
    <citation type="submission" date="2020-10" db="EMBL/GenBank/DDBJ databases">
        <title>Whole genome sequence of oil-degrading bacteria Rhodococcus pyridinivorans strain 5Ap.</title>
        <authorList>
            <person name="Akhremchuk A.E."/>
            <person name="Valentovich L.N."/>
            <person name="Charniauskaya M.I."/>
            <person name="Bukliarevich H.A."/>
            <person name="Titok M.A."/>
        </authorList>
    </citation>
    <scope>NUCLEOTIDE SEQUENCE [LARGE SCALE GENOMIC DNA]</scope>
    <source>
        <strain evidence="3 4">5Ap</strain>
    </source>
</reference>
<evidence type="ECO:0000313" key="3">
    <source>
        <dbReference type="EMBL" id="QOV99500.1"/>
    </source>
</evidence>
<feature type="region of interest" description="Disordered" evidence="1">
    <location>
        <begin position="86"/>
        <end position="107"/>
    </location>
</feature>
<sequence>MNVSKIAQAWPTIRQVIYSATAALFGGLTLLGVLTDAQVTQWLGHTLTILTAIGTGVSLLASLYTPNPKGAQAPAPTVETRIEPAQFDRGGLPTPPPPPRGSSEPATAALAVAQEKARLAAEAVGRTAQKTVGQMRADLENRLRQ</sequence>
<keyword evidence="4" id="KW-1185">Reference proteome</keyword>
<protein>
    <recommendedName>
        <fullName evidence="5">Holin</fullName>
    </recommendedName>
</protein>
<feature type="transmembrane region" description="Helical" evidence="2">
    <location>
        <begin position="16"/>
        <end position="35"/>
    </location>
</feature>
<evidence type="ECO:0000256" key="1">
    <source>
        <dbReference type="SAM" id="MobiDB-lite"/>
    </source>
</evidence>
<proteinExistence type="predicted"/>
<dbReference type="Proteomes" id="UP000593818">
    <property type="component" value="Chromosome"/>
</dbReference>
<dbReference type="RefSeq" id="WP_193903122.1">
    <property type="nucleotide sequence ID" value="NZ_CP063450.1"/>
</dbReference>
<accession>A0A7M2XRE1</accession>
<keyword evidence="2" id="KW-1133">Transmembrane helix</keyword>
<keyword evidence="2" id="KW-0812">Transmembrane</keyword>
<organism evidence="3 4">
    <name type="scientific">Rhodococcus pyridinivorans</name>
    <dbReference type="NCBI Taxonomy" id="103816"/>
    <lineage>
        <taxon>Bacteria</taxon>
        <taxon>Bacillati</taxon>
        <taxon>Actinomycetota</taxon>
        <taxon>Actinomycetes</taxon>
        <taxon>Mycobacteriales</taxon>
        <taxon>Nocardiaceae</taxon>
        <taxon>Rhodococcus</taxon>
    </lineage>
</organism>
<evidence type="ECO:0008006" key="5">
    <source>
        <dbReference type="Google" id="ProtNLM"/>
    </source>
</evidence>
<evidence type="ECO:0000313" key="4">
    <source>
        <dbReference type="Proteomes" id="UP000593818"/>
    </source>
</evidence>
<keyword evidence="2" id="KW-0472">Membrane</keyword>